<protein>
    <submittedName>
        <fullName evidence="5">Regulatory protein, luxR family</fullName>
    </submittedName>
</protein>
<dbReference type="RefSeq" id="WP_103984292.1">
    <property type="nucleotide sequence ID" value="NZ_FNVS01000022.1"/>
</dbReference>
<dbReference type="Gene3D" id="1.10.10.10">
    <property type="entry name" value="Winged helix-like DNA-binding domain superfamily/Winged helix DNA-binding domain"/>
    <property type="match status" value="1"/>
</dbReference>
<dbReference type="InterPro" id="IPR036388">
    <property type="entry name" value="WH-like_DNA-bd_sf"/>
</dbReference>
<name>A0A8G2BYR4_9BACT</name>
<organism evidence="5 6">
    <name type="scientific">Parabacteroides chinchillae</name>
    <dbReference type="NCBI Taxonomy" id="871327"/>
    <lineage>
        <taxon>Bacteria</taxon>
        <taxon>Pseudomonadati</taxon>
        <taxon>Bacteroidota</taxon>
        <taxon>Bacteroidia</taxon>
        <taxon>Bacteroidales</taxon>
        <taxon>Tannerellaceae</taxon>
        <taxon>Parabacteroides</taxon>
    </lineage>
</organism>
<dbReference type="PRINTS" id="PR00038">
    <property type="entry name" value="HTHLUXR"/>
</dbReference>
<evidence type="ECO:0000256" key="1">
    <source>
        <dbReference type="ARBA" id="ARBA00023015"/>
    </source>
</evidence>
<evidence type="ECO:0000256" key="3">
    <source>
        <dbReference type="ARBA" id="ARBA00023163"/>
    </source>
</evidence>
<accession>A0A8G2BYR4</accession>
<evidence type="ECO:0000256" key="2">
    <source>
        <dbReference type="ARBA" id="ARBA00023125"/>
    </source>
</evidence>
<dbReference type="InterPro" id="IPR016032">
    <property type="entry name" value="Sig_transdc_resp-reg_C-effctor"/>
</dbReference>
<dbReference type="PANTHER" id="PTHR44688:SF16">
    <property type="entry name" value="DNA-BINDING TRANSCRIPTIONAL ACTIVATOR DEVR_DOSR"/>
    <property type="match status" value="1"/>
</dbReference>
<dbReference type="SMART" id="SM00421">
    <property type="entry name" value="HTH_LUXR"/>
    <property type="match status" value="1"/>
</dbReference>
<feature type="domain" description="HTH luxR-type" evidence="4">
    <location>
        <begin position="119"/>
        <end position="184"/>
    </location>
</feature>
<keyword evidence="2" id="KW-0238">DNA-binding</keyword>
<gene>
    <name evidence="5" type="ORF">SAMN05444001_12231</name>
</gene>
<keyword evidence="3" id="KW-0804">Transcription</keyword>
<evidence type="ECO:0000313" key="5">
    <source>
        <dbReference type="EMBL" id="SEG23245.1"/>
    </source>
</evidence>
<evidence type="ECO:0000259" key="4">
    <source>
        <dbReference type="PROSITE" id="PS50043"/>
    </source>
</evidence>
<dbReference type="PROSITE" id="PS50043">
    <property type="entry name" value="HTH_LUXR_2"/>
    <property type="match status" value="1"/>
</dbReference>
<dbReference type="GO" id="GO:0006355">
    <property type="term" value="P:regulation of DNA-templated transcription"/>
    <property type="evidence" value="ECO:0007669"/>
    <property type="project" value="InterPro"/>
</dbReference>
<keyword evidence="1" id="KW-0805">Transcription regulation</keyword>
<proteinExistence type="predicted"/>
<reference evidence="5 6" key="1">
    <citation type="submission" date="2016-10" db="EMBL/GenBank/DDBJ databases">
        <authorList>
            <person name="Varghese N."/>
            <person name="Submissions S."/>
        </authorList>
    </citation>
    <scope>NUCLEOTIDE SEQUENCE [LARGE SCALE GENOMIC DNA]</scope>
    <source>
        <strain evidence="5 6">DSM 29073</strain>
    </source>
</reference>
<keyword evidence="6" id="KW-1185">Reference proteome</keyword>
<dbReference type="Pfam" id="PF00196">
    <property type="entry name" value="GerE"/>
    <property type="match status" value="1"/>
</dbReference>
<dbReference type="Proteomes" id="UP000236725">
    <property type="component" value="Unassembled WGS sequence"/>
</dbReference>
<dbReference type="PROSITE" id="PS00622">
    <property type="entry name" value="HTH_LUXR_1"/>
    <property type="match status" value="1"/>
</dbReference>
<evidence type="ECO:0000313" key="6">
    <source>
        <dbReference type="Proteomes" id="UP000236725"/>
    </source>
</evidence>
<dbReference type="CDD" id="cd06170">
    <property type="entry name" value="LuxR_C_like"/>
    <property type="match status" value="1"/>
</dbReference>
<dbReference type="GO" id="GO:0003677">
    <property type="term" value="F:DNA binding"/>
    <property type="evidence" value="ECO:0007669"/>
    <property type="project" value="UniProtKB-KW"/>
</dbReference>
<dbReference type="InterPro" id="IPR000792">
    <property type="entry name" value="Tscrpt_reg_LuxR_C"/>
</dbReference>
<sequence length="191" mass="21631">MHRNKQIAIILPDTLQSLGLYSLLNEYFPPVEVNLFPSFDVFCAGGNDLFDYYFVQPETFTFNTDFFLPRRSKTIILTDGIEEMRCQQSLNHLMTKASQETIIEQLQQYLVTDTPNTSSGDNNKELSSRETDVLQLIAYGITNKEIADKLNISLNTVLTHRKNITAKLGIKTVSGLTFYAIMNGIVSGEEF</sequence>
<dbReference type="AlphaFoldDB" id="A0A8G2BYR4"/>
<comment type="caution">
    <text evidence="5">The sequence shown here is derived from an EMBL/GenBank/DDBJ whole genome shotgun (WGS) entry which is preliminary data.</text>
</comment>
<dbReference type="PANTHER" id="PTHR44688">
    <property type="entry name" value="DNA-BINDING TRANSCRIPTIONAL ACTIVATOR DEVR_DOSR"/>
    <property type="match status" value="1"/>
</dbReference>
<dbReference type="SUPFAM" id="SSF46894">
    <property type="entry name" value="C-terminal effector domain of the bipartite response regulators"/>
    <property type="match status" value="1"/>
</dbReference>
<dbReference type="EMBL" id="FNVS01000022">
    <property type="protein sequence ID" value="SEG23245.1"/>
    <property type="molecule type" value="Genomic_DNA"/>
</dbReference>